<sequence length="192" mass="21044">MGVKTLPNDKRARWDSSFILLRFGDSVVAVLIGITVVAIHVQDSLTHILQQALTQLPDRLPNPHEGGKGSHEYKEETDILHSSPSSALASAGSRHATQIPPVPGREGKHGLEDADKAKRKEPLDKVLGPRRRRFPVRLPQCFNICHHACNGIGDGTDRVEPEVEEGICHETQEEDAHQQDQHCQAGLGPFAA</sequence>
<feature type="transmembrane region" description="Helical" evidence="2">
    <location>
        <begin position="20"/>
        <end position="41"/>
    </location>
</feature>
<reference evidence="3 4" key="1">
    <citation type="submission" date="2018-01" db="EMBL/GenBank/DDBJ databases">
        <title>Genome characterization of the sugarcane-associated fungus Trichoderma ghanense CCMA-1212 and their application in lignocelulose bioconversion.</title>
        <authorList>
            <person name="Steindorff A.S."/>
            <person name="Mendes T.D."/>
            <person name="Vilela E.S.D."/>
            <person name="Rodrigues D.S."/>
            <person name="Formighieri E.F."/>
            <person name="Melo I.S."/>
            <person name="Favaro L.C.L."/>
        </authorList>
    </citation>
    <scope>NUCLEOTIDE SEQUENCE [LARGE SCALE GENOMIC DNA]</scope>
    <source>
        <strain evidence="3 4">CCMA-1212</strain>
    </source>
</reference>
<evidence type="ECO:0000313" key="4">
    <source>
        <dbReference type="Proteomes" id="UP001642720"/>
    </source>
</evidence>
<dbReference type="EMBL" id="PPTA01000008">
    <property type="protein sequence ID" value="TFB01805.1"/>
    <property type="molecule type" value="Genomic_DNA"/>
</dbReference>
<feature type="region of interest" description="Disordered" evidence="1">
    <location>
        <begin position="57"/>
        <end position="123"/>
    </location>
</feature>
<accession>A0ABY2H0N9</accession>
<proteinExistence type="predicted"/>
<name>A0ABY2H0N9_9HYPO</name>
<keyword evidence="2" id="KW-0472">Membrane</keyword>
<dbReference type="GeneID" id="300578056"/>
<feature type="compositionally biased region" description="Basic and acidic residues" evidence="1">
    <location>
        <begin position="105"/>
        <end position="123"/>
    </location>
</feature>
<keyword evidence="2" id="KW-0812">Transmembrane</keyword>
<organism evidence="3 4">
    <name type="scientific">Trichoderma ghanense</name>
    <dbReference type="NCBI Taxonomy" id="65468"/>
    <lineage>
        <taxon>Eukaryota</taxon>
        <taxon>Fungi</taxon>
        <taxon>Dikarya</taxon>
        <taxon>Ascomycota</taxon>
        <taxon>Pezizomycotina</taxon>
        <taxon>Sordariomycetes</taxon>
        <taxon>Hypocreomycetidae</taxon>
        <taxon>Hypocreales</taxon>
        <taxon>Hypocreaceae</taxon>
        <taxon>Trichoderma</taxon>
    </lineage>
</organism>
<evidence type="ECO:0000256" key="1">
    <source>
        <dbReference type="SAM" id="MobiDB-lite"/>
    </source>
</evidence>
<keyword evidence="2" id="KW-1133">Transmembrane helix</keyword>
<feature type="compositionally biased region" description="Basic and acidic residues" evidence="1">
    <location>
        <begin position="61"/>
        <end position="79"/>
    </location>
</feature>
<evidence type="ECO:0000256" key="2">
    <source>
        <dbReference type="SAM" id="Phobius"/>
    </source>
</evidence>
<dbReference type="Proteomes" id="UP001642720">
    <property type="component" value="Unassembled WGS sequence"/>
</dbReference>
<protein>
    <submittedName>
        <fullName evidence="3">Uncharacterized protein</fullName>
    </submittedName>
</protein>
<feature type="compositionally biased region" description="Low complexity" evidence="1">
    <location>
        <begin position="82"/>
        <end position="93"/>
    </location>
</feature>
<dbReference type="RefSeq" id="XP_073558006.1">
    <property type="nucleotide sequence ID" value="XM_073703606.1"/>
</dbReference>
<comment type="caution">
    <text evidence="3">The sequence shown here is derived from an EMBL/GenBank/DDBJ whole genome shotgun (WGS) entry which is preliminary data.</text>
</comment>
<gene>
    <name evidence="3" type="ORF">CCMA1212_006383</name>
</gene>
<feature type="region of interest" description="Disordered" evidence="1">
    <location>
        <begin position="173"/>
        <end position="192"/>
    </location>
</feature>
<keyword evidence="4" id="KW-1185">Reference proteome</keyword>
<evidence type="ECO:0000313" key="3">
    <source>
        <dbReference type="EMBL" id="TFB01805.1"/>
    </source>
</evidence>